<feature type="repeat" description="TPR" evidence="1">
    <location>
        <begin position="40"/>
        <end position="73"/>
    </location>
</feature>
<dbReference type="InterPro" id="IPR019734">
    <property type="entry name" value="TPR_rpt"/>
</dbReference>
<dbReference type="InterPro" id="IPR011990">
    <property type="entry name" value="TPR-like_helical_dom_sf"/>
</dbReference>
<reference evidence="3 4" key="1">
    <citation type="journal article" date="2016" name="Nat. Commun.">
        <title>Thousands of microbial genomes shed light on interconnected biogeochemical processes in an aquifer system.</title>
        <authorList>
            <person name="Anantharaman K."/>
            <person name="Brown C.T."/>
            <person name="Hug L.A."/>
            <person name="Sharon I."/>
            <person name="Castelle C.J."/>
            <person name="Probst A.J."/>
            <person name="Thomas B.C."/>
            <person name="Singh A."/>
            <person name="Wilkins M.J."/>
            <person name="Karaoz U."/>
            <person name="Brodie E.L."/>
            <person name="Williams K.H."/>
            <person name="Hubbard S.S."/>
            <person name="Banfield J.F."/>
        </authorList>
    </citation>
    <scope>NUCLEOTIDE SEQUENCE [LARGE SCALE GENOMIC DNA]</scope>
</reference>
<feature type="compositionally biased region" description="Basic and acidic residues" evidence="2">
    <location>
        <begin position="248"/>
        <end position="278"/>
    </location>
</feature>
<accession>A0A1G1WQL1</accession>
<feature type="region of interest" description="Disordered" evidence="2">
    <location>
        <begin position="208"/>
        <end position="278"/>
    </location>
</feature>
<protein>
    <submittedName>
        <fullName evidence="3">Uncharacterized protein</fullName>
    </submittedName>
</protein>
<name>A0A1G1WQL1_9BACT</name>
<evidence type="ECO:0000256" key="2">
    <source>
        <dbReference type="SAM" id="MobiDB-lite"/>
    </source>
</evidence>
<evidence type="ECO:0000256" key="1">
    <source>
        <dbReference type="PROSITE-ProRule" id="PRU00339"/>
    </source>
</evidence>
<dbReference type="SUPFAM" id="SSF48452">
    <property type="entry name" value="TPR-like"/>
    <property type="match status" value="1"/>
</dbReference>
<proteinExistence type="predicted"/>
<sequence length="278" mass="30631">MGSAELDPLSNKAVEAALNNHWPEAIDFNMLLLKKYPKDVESLNRLARAYLESGRTSKAKSTYKAVLGIDPYNPIATKNVKRISELKSKGITLNPTETSNTTTSVSDLFLEEPGTTKIIQVTQLKSPKASASLRTADPVDLKNKYSATYVYNSKGKEVGVLDSFWGKKVASAIREGAKFEAYIVSADHTSENKISVFVRETYHPPKLENAPTFPIEKTDDFHPSVSEEAVSLITSENELPGSDEEESNEHSTEGGKHTSLESLAQKEQDALDHLDEEN</sequence>
<dbReference type="PROSITE" id="PS50005">
    <property type="entry name" value="TPR"/>
    <property type="match status" value="1"/>
</dbReference>
<dbReference type="Proteomes" id="UP000177821">
    <property type="component" value="Unassembled WGS sequence"/>
</dbReference>
<gene>
    <name evidence="3" type="ORF">A3J50_02940</name>
</gene>
<evidence type="ECO:0000313" key="3">
    <source>
        <dbReference type="EMBL" id="OGY30013.1"/>
    </source>
</evidence>
<comment type="caution">
    <text evidence="3">The sequence shown here is derived from an EMBL/GenBank/DDBJ whole genome shotgun (WGS) entry which is preliminary data.</text>
</comment>
<dbReference type="Gene3D" id="1.25.40.10">
    <property type="entry name" value="Tetratricopeptide repeat domain"/>
    <property type="match status" value="1"/>
</dbReference>
<dbReference type="EMBL" id="MHCX01000010">
    <property type="protein sequence ID" value="OGY30013.1"/>
    <property type="molecule type" value="Genomic_DNA"/>
</dbReference>
<evidence type="ECO:0000313" key="4">
    <source>
        <dbReference type="Proteomes" id="UP000177821"/>
    </source>
</evidence>
<dbReference type="AlphaFoldDB" id="A0A1G1WQL1"/>
<keyword evidence="1" id="KW-0802">TPR repeat</keyword>
<organism evidence="3 4">
    <name type="scientific">Candidatus Woykebacteria bacterium RIFCSPHIGHO2_02_FULL_43_16b</name>
    <dbReference type="NCBI Taxonomy" id="1802601"/>
    <lineage>
        <taxon>Bacteria</taxon>
        <taxon>Candidatus Woykeibacteriota</taxon>
    </lineage>
</organism>